<comment type="caution">
    <text evidence="1">The sequence shown here is derived from an EMBL/GenBank/DDBJ whole genome shotgun (WGS) entry which is preliminary data.</text>
</comment>
<evidence type="ECO:0000313" key="1">
    <source>
        <dbReference type="EMBL" id="KAI8442484.1"/>
    </source>
</evidence>
<protein>
    <submittedName>
        <fullName evidence="1">Uncharacterized protein</fullName>
    </submittedName>
</protein>
<accession>A0ACC0L291</accession>
<organism evidence="1 2">
    <name type="scientific">Choristoneura fumiferana</name>
    <name type="common">Spruce budworm moth</name>
    <name type="synonym">Archips fumiferana</name>
    <dbReference type="NCBI Taxonomy" id="7141"/>
    <lineage>
        <taxon>Eukaryota</taxon>
        <taxon>Metazoa</taxon>
        <taxon>Ecdysozoa</taxon>
        <taxon>Arthropoda</taxon>
        <taxon>Hexapoda</taxon>
        <taxon>Insecta</taxon>
        <taxon>Pterygota</taxon>
        <taxon>Neoptera</taxon>
        <taxon>Endopterygota</taxon>
        <taxon>Lepidoptera</taxon>
        <taxon>Glossata</taxon>
        <taxon>Ditrysia</taxon>
        <taxon>Tortricoidea</taxon>
        <taxon>Tortricidae</taxon>
        <taxon>Tortricinae</taxon>
        <taxon>Choristoneura</taxon>
    </lineage>
</organism>
<sequence>MDRETGQLARKIVEELVPNSTVYQEPTNLLPPLPPPDPMPPSDPQPVPVTEREERFIASIPSKKDENDDEQESRKYKGIKVSDASTFDAADRSPDELADGSGVSGILRERVGSENWKLSANLQPNR</sequence>
<gene>
    <name evidence="1" type="ORF">MSG28_005976</name>
</gene>
<dbReference type="EMBL" id="CM046109">
    <property type="protein sequence ID" value="KAI8442484.1"/>
    <property type="molecule type" value="Genomic_DNA"/>
</dbReference>
<evidence type="ECO:0000313" key="2">
    <source>
        <dbReference type="Proteomes" id="UP001064048"/>
    </source>
</evidence>
<reference evidence="1 2" key="1">
    <citation type="journal article" date="2022" name="Genome Biol. Evol.">
        <title>The Spruce Budworm Genome: Reconstructing the Evolutionary History of Antifreeze Proteins.</title>
        <authorList>
            <person name="Beliveau C."/>
            <person name="Gagne P."/>
            <person name="Picq S."/>
            <person name="Vernygora O."/>
            <person name="Keeling C.I."/>
            <person name="Pinkney K."/>
            <person name="Doucet D."/>
            <person name="Wen F."/>
            <person name="Johnston J.S."/>
            <person name="Maaroufi H."/>
            <person name="Boyle B."/>
            <person name="Laroche J."/>
            <person name="Dewar K."/>
            <person name="Juretic N."/>
            <person name="Blackburn G."/>
            <person name="Nisole A."/>
            <person name="Brunet B."/>
            <person name="Brandao M."/>
            <person name="Lumley L."/>
            <person name="Duan J."/>
            <person name="Quan G."/>
            <person name="Lucarotti C.J."/>
            <person name="Roe A.D."/>
            <person name="Sperling F.A.H."/>
            <person name="Levesque R.C."/>
            <person name="Cusson M."/>
        </authorList>
    </citation>
    <scope>NUCLEOTIDE SEQUENCE [LARGE SCALE GENOMIC DNA]</scope>
    <source>
        <strain evidence="1">Glfc:IPQL:Cfum</strain>
    </source>
</reference>
<dbReference type="Proteomes" id="UP001064048">
    <property type="component" value="Chromosome 9"/>
</dbReference>
<name>A0ACC0L291_CHOFU</name>
<keyword evidence="2" id="KW-1185">Reference proteome</keyword>
<proteinExistence type="predicted"/>